<evidence type="ECO:0000256" key="6">
    <source>
        <dbReference type="ARBA" id="ARBA00022737"/>
    </source>
</evidence>
<keyword evidence="6" id="KW-0677">Repeat</keyword>
<feature type="compositionally biased region" description="Polar residues" evidence="13">
    <location>
        <begin position="240"/>
        <end position="259"/>
    </location>
</feature>
<keyword evidence="3" id="KW-0597">Phosphoprotein</keyword>
<dbReference type="Gene3D" id="1.20.5.170">
    <property type="match status" value="1"/>
</dbReference>
<sequence length="934" mass="102790">MAALTSLTQLSSGNSVYENFYRQVDPGNTGRVGPTEAALFLKKSGLPDITLGKIWDLADPDGKGYLDRQGFYIALRLVACAQSGQEVSLSSLNLTVPPPKFKDTSSPSLSTTTSVSGESHWAVRHEEKNKFDGIFESLAPVNGLLSGEKVKPVLINSKLPLDVLGKVWDLSDIDKDGHLDKDEFAVAMHLVYRALEKEPVPALLPSALIPPSKRKKSLGSATSSVPGLPASPPPPKDSLRSTPSHGSMNSLNSTGSLSPKHTLKSGQHLVNWVVPVSERGRYDDIFLKTDADLDGFVSGQEVKDIFMQSGLSQNVLAHIWALADTRQIGKLTREQFALAMHLIQQKVSKGIDPPQALTADMIPPSERGTPVPSMSGYMTPVGSEMAALSEMRRDSSSSVGSGEFTGIKELDDISQEIAQLQREKYTLEQDIRETEEAIRHKSIEVQEMQNDLDRETTSLQELDAQKQDAQDRLEEMDQQKHKLEDMLNEVRMKCQEESQMISTLQSQIHSQESDLQCQEEELSRAKADLGRLQQEENQLEQSLAAGKIQLETIIKSLKATQDEINQARSKLSQIQDSQQEVSKSIEQYNSTLNGTHGGSMTNLADMSEGFSDRENGGFPAMVRAAQEDPFKVKPSVFNNQPQELHTDPFHSEDPFKTDPFKGDPFQNDPFAKQQPTSTADPFGGDPFKETDPFKASSEDFFKKTTKMDPFSTPDPFSKSATLPSKQASHFTSSDPFSSSHPKPKGPDLFGTLDPFGSSSFSSSSNNSPGFADFSHMSKPRDPFEGRASWLPDYQKPVFVEDPFSRKNDTPALPPKKSVPPRPKPPSGKTTPVSMSGTADSSKPCDPFQPFSGDVIDPFQNKKGLGDPFSGKDPFASSSASRPDKVKLGNEAQQLEWAKRESERAERERLKRLRQQEQEDLELAIALSKAEMSNA</sequence>
<dbReference type="PANTHER" id="PTHR11216">
    <property type="entry name" value="EH DOMAIN"/>
    <property type="match status" value="1"/>
</dbReference>
<feature type="domain" description="EF-hand" evidence="15">
    <location>
        <begin position="159"/>
        <end position="194"/>
    </location>
</feature>
<keyword evidence="9" id="KW-0472">Membrane</keyword>
<dbReference type="SMART" id="SM00726">
    <property type="entry name" value="UIM"/>
    <property type="match status" value="2"/>
</dbReference>
<name>A0A3Q1EGD8_9TELE</name>
<dbReference type="GO" id="GO:0030132">
    <property type="term" value="C:clathrin coat of coated pit"/>
    <property type="evidence" value="ECO:0007669"/>
    <property type="project" value="TreeGrafter"/>
</dbReference>
<dbReference type="Proteomes" id="UP000257200">
    <property type="component" value="Unplaced"/>
</dbReference>
<dbReference type="SMART" id="SM00027">
    <property type="entry name" value="EH"/>
    <property type="match status" value="3"/>
</dbReference>
<evidence type="ECO:0000256" key="13">
    <source>
        <dbReference type="SAM" id="MobiDB-lite"/>
    </source>
</evidence>
<dbReference type="PROSITE" id="PS00018">
    <property type="entry name" value="EF_HAND_1"/>
    <property type="match status" value="1"/>
</dbReference>
<dbReference type="InParanoid" id="A0A3Q1EGD8"/>
<evidence type="ECO:0000313" key="17">
    <source>
        <dbReference type="Proteomes" id="UP000257200"/>
    </source>
</evidence>
<feature type="region of interest" description="Disordered" evidence="13">
    <location>
        <begin position="207"/>
        <end position="262"/>
    </location>
</feature>
<feature type="domain" description="EH" evidence="14">
    <location>
        <begin position="278"/>
        <end position="368"/>
    </location>
</feature>
<feature type="compositionally biased region" description="Basic and acidic residues" evidence="13">
    <location>
        <begin position="896"/>
        <end position="906"/>
    </location>
</feature>
<feature type="domain" description="EH" evidence="14">
    <location>
        <begin position="13"/>
        <end position="102"/>
    </location>
</feature>
<evidence type="ECO:0000256" key="7">
    <source>
        <dbReference type="ARBA" id="ARBA00022837"/>
    </source>
</evidence>
<dbReference type="PROSITE" id="PS50222">
    <property type="entry name" value="EF_HAND_2"/>
    <property type="match status" value="2"/>
</dbReference>
<dbReference type="SMART" id="SM00054">
    <property type="entry name" value="EFh"/>
    <property type="match status" value="4"/>
</dbReference>
<keyword evidence="7" id="KW-0106">Calcium</keyword>
<dbReference type="InterPro" id="IPR018247">
    <property type="entry name" value="EF_Hand_1_Ca_BS"/>
</dbReference>
<dbReference type="GO" id="GO:0016197">
    <property type="term" value="P:endosomal transport"/>
    <property type="evidence" value="ECO:0007669"/>
    <property type="project" value="TreeGrafter"/>
</dbReference>
<feature type="domain" description="EF-hand" evidence="15">
    <location>
        <begin position="277"/>
        <end position="312"/>
    </location>
</feature>
<reference evidence="16" key="1">
    <citation type="submission" date="2025-08" db="UniProtKB">
        <authorList>
            <consortium name="Ensembl"/>
        </authorList>
    </citation>
    <scope>IDENTIFICATION</scope>
</reference>
<dbReference type="Gene3D" id="1.10.238.10">
    <property type="entry name" value="EF-hand"/>
    <property type="match status" value="3"/>
</dbReference>
<evidence type="ECO:0000256" key="11">
    <source>
        <dbReference type="ARBA" id="ARBA00037878"/>
    </source>
</evidence>
<keyword evidence="4" id="KW-0254">Endocytosis</keyword>
<evidence type="ECO:0000256" key="8">
    <source>
        <dbReference type="ARBA" id="ARBA00022990"/>
    </source>
</evidence>
<dbReference type="InterPro" id="IPR002048">
    <property type="entry name" value="EF_hand_dom"/>
</dbReference>
<keyword evidence="8" id="KW-0007">Acetylation</keyword>
<dbReference type="SUPFAM" id="SSF47473">
    <property type="entry name" value="EF-hand"/>
    <property type="match status" value="3"/>
</dbReference>
<dbReference type="GeneTree" id="ENSGT00940000155438"/>
<dbReference type="GO" id="GO:0045296">
    <property type="term" value="F:cadherin binding"/>
    <property type="evidence" value="ECO:0007669"/>
    <property type="project" value="TreeGrafter"/>
</dbReference>
<dbReference type="InterPro" id="IPR011992">
    <property type="entry name" value="EF-hand-dom_pair"/>
</dbReference>
<dbReference type="SUPFAM" id="SSF90257">
    <property type="entry name" value="Myosin rod fragments"/>
    <property type="match status" value="1"/>
</dbReference>
<feature type="domain" description="EH" evidence="14">
    <location>
        <begin position="127"/>
        <end position="215"/>
    </location>
</feature>
<keyword evidence="17" id="KW-1185">Reference proteome</keyword>
<feature type="compositionally biased region" description="Low complexity" evidence="13">
    <location>
        <begin position="728"/>
        <end position="740"/>
    </location>
</feature>
<organism evidence="16 17">
    <name type="scientific">Acanthochromis polyacanthus</name>
    <name type="common">spiny chromis</name>
    <dbReference type="NCBI Taxonomy" id="80966"/>
    <lineage>
        <taxon>Eukaryota</taxon>
        <taxon>Metazoa</taxon>
        <taxon>Chordata</taxon>
        <taxon>Craniata</taxon>
        <taxon>Vertebrata</taxon>
        <taxon>Euteleostomi</taxon>
        <taxon>Actinopterygii</taxon>
        <taxon>Neopterygii</taxon>
        <taxon>Teleostei</taxon>
        <taxon>Neoteleostei</taxon>
        <taxon>Acanthomorphata</taxon>
        <taxon>Ovalentaria</taxon>
        <taxon>Pomacentridae</taxon>
        <taxon>Acanthochromis</taxon>
    </lineage>
</organism>
<keyword evidence="5" id="KW-0479">Metal-binding</keyword>
<keyword evidence="12" id="KW-0175">Coiled coil</keyword>
<evidence type="ECO:0000256" key="3">
    <source>
        <dbReference type="ARBA" id="ARBA00022553"/>
    </source>
</evidence>
<feature type="compositionally biased region" description="Pro residues" evidence="13">
    <location>
        <begin position="811"/>
        <end position="825"/>
    </location>
</feature>
<dbReference type="InterPro" id="IPR000261">
    <property type="entry name" value="EH_dom"/>
</dbReference>
<dbReference type="Pfam" id="PF12763">
    <property type="entry name" value="EH"/>
    <property type="match status" value="3"/>
</dbReference>
<accession>A0A3Q1EGD8</accession>
<feature type="compositionally biased region" description="Basic and acidic residues" evidence="13">
    <location>
        <begin position="686"/>
        <end position="706"/>
    </location>
</feature>
<dbReference type="GO" id="GO:0005509">
    <property type="term" value="F:calcium ion binding"/>
    <property type="evidence" value="ECO:0007669"/>
    <property type="project" value="InterPro"/>
</dbReference>
<dbReference type="FunFam" id="1.10.238.10:FF:000074">
    <property type="entry name" value="epidermal growth factor receptor substrate 15 isoform X1"/>
    <property type="match status" value="1"/>
</dbReference>
<evidence type="ECO:0000256" key="9">
    <source>
        <dbReference type="ARBA" id="ARBA00023136"/>
    </source>
</evidence>
<keyword evidence="10" id="KW-0168">Coated pit</keyword>
<dbReference type="STRING" id="80966.ENSAPOP00000002072"/>
<keyword evidence="2" id="KW-1003">Cell membrane</keyword>
<protein>
    <submittedName>
        <fullName evidence="16">Epidermal growth factor receptor pathway substrate 15-like 1a</fullName>
    </submittedName>
</protein>
<dbReference type="Ensembl" id="ENSAPOT00000014085.1">
    <property type="protein sequence ID" value="ENSAPOP00000002072.1"/>
    <property type="gene ID" value="ENSAPOG00000003493.1"/>
</dbReference>
<evidence type="ECO:0000256" key="5">
    <source>
        <dbReference type="ARBA" id="ARBA00022723"/>
    </source>
</evidence>
<dbReference type="GO" id="GO:0006897">
    <property type="term" value="P:endocytosis"/>
    <property type="evidence" value="ECO:0007669"/>
    <property type="project" value="UniProtKB-KW"/>
</dbReference>
<evidence type="ECO:0000313" key="16">
    <source>
        <dbReference type="Ensembl" id="ENSAPOP00000002072.1"/>
    </source>
</evidence>
<dbReference type="CDD" id="cd00052">
    <property type="entry name" value="EH"/>
    <property type="match status" value="3"/>
</dbReference>
<reference evidence="16" key="2">
    <citation type="submission" date="2025-09" db="UniProtKB">
        <authorList>
            <consortium name="Ensembl"/>
        </authorList>
    </citation>
    <scope>IDENTIFICATION</scope>
</reference>
<evidence type="ECO:0000259" key="15">
    <source>
        <dbReference type="PROSITE" id="PS50222"/>
    </source>
</evidence>
<feature type="coiled-coil region" evidence="12">
    <location>
        <begin position="410"/>
        <end position="577"/>
    </location>
</feature>
<evidence type="ECO:0000256" key="4">
    <source>
        <dbReference type="ARBA" id="ARBA00022583"/>
    </source>
</evidence>
<proteinExistence type="predicted"/>
<dbReference type="PROSITE" id="PS50330">
    <property type="entry name" value="UIM"/>
    <property type="match status" value="1"/>
</dbReference>
<feature type="compositionally biased region" description="Polar residues" evidence="13">
    <location>
        <begin position="718"/>
        <end position="727"/>
    </location>
</feature>
<evidence type="ECO:0000256" key="2">
    <source>
        <dbReference type="ARBA" id="ARBA00022475"/>
    </source>
</evidence>
<evidence type="ECO:0000256" key="12">
    <source>
        <dbReference type="SAM" id="Coils"/>
    </source>
</evidence>
<feature type="compositionally biased region" description="Low complexity" evidence="13">
    <location>
        <begin position="754"/>
        <end position="769"/>
    </location>
</feature>
<feature type="region of interest" description="Disordered" evidence="13">
    <location>
        <begin position="629"/>
        <end position="906"/>
    </location>
</feature>
<dbReference type="PROSITE" id="PS50031">
    <property type="entry name" value="EH"/>
    <property type="match status" value="3"/>
</dbReference>
<dbReference type="PANTHER" id="PTHR11216:SF69">
    <property type="entry name" value="EPIDERMAL GROWTH FACTOR RECEPTOR SUBSTRATE 15-LIKE 1"/>
    <property type="match status" value="1"/>
</dbReference>
<dbReference type="AlphaFoldDB" id="A0A3Q1EGD8"/>
<feature type="compositionally biased region" description="Basic and acidic residues" evidence="13">
    <location>
        <begin position="644"/>
        <end position="661"/>
    </location>
</feature>
<feature type="region of interest" description="Disordered" evidence="13">
    <location>
        <begin position="100"/>
        <end position="119"/>
    </location>
</feature>
<evidence type="ECO:0000256" key="1">
    <source>
        <dbReference type="ARBA" id="ARBA00004202"/>
    </source>
</evidence>
<feature type="compositionally biased region" description="Low complexity" evidence="13">
    <location>
        <begin position="104"/>
        <end position="116"/>
    </location>
</feature>
<evidence type="ECO:0000256" key="10">
    <source>
        <dbReference type="ARBA" id="ARBA00023176"/>
    </source>
</evidence>
<evidence type="ECO:0000259" key="14">
    <source>
        <dbReference type="PROSITE" id="PS50031"/>
    </source>
</evidence>
<comment type="subcellular location">
    <subcellularLocation>
        <location evidence="1">Cell membrane</location>
        <topology evidence="1">Peripheral membrane protein</topology>
    </subcellularLocation>
    <subcellularLocation>
        <location evidence="11">Membrane</location>
        <location evidence="11">Coated pit</location>
    </subcellularLocation>
</comment>
<dbReference type="InterPro" id="IPR003903">
    <property type="entry name" value="UIM_dom"/>
</dbReference>
<dbReference type="FunFam" id="1.10.238.10:FF:000026">
    <property type="entry name" value="Epidermal growth factor receptor pathway substrate 15-like 1"/>
    <property type="match status" value="1"/>
</dbReference>